<dbReference type="SMART" id="SM00829">
    <property type="entry name" value="PKS_ER"/>
    <property type="match status" value="1"/>
</dbReference>
<dbReference type="InterPro" id="IPR047109">
    <property type="entry name" value="CAD-like"/>
</dbReference>
<keyword evidence="3 5" id="KW-0862">Zinc</keyword>
<dbReference type="OrthoDB" id="1879366at2759"/>
<dbReference type="GO" id="GO:0016616">
    <property type="term" value="F:oxidoreductase activity, acting on the CH-OH group of donors, NAD or NADP as acceptor"/>
    <property type="evidence" value="ECO:0007669"/>
    <property type="project" value="InterPro"/>
</dbReference>
<dbReference type="EMBL" id="LSSN01006107">
    <property type="protein sequence ID" value="OMJ07150.1"/>
    <property type="molecule type" value="Genomic_DNA"/>
</dbReference>
<evidence type="ECO:0000256" key="3">
    <source>
        <dbReference type="ARBA" id="ARBA00022833"/>
    </source>
</evidence>
<dbReference type="Proteomes" id="UP000187283">
    <property type="component" value="Unassembled WGS sequence"/>
</dbReference>
<evidence type="ECO:0000256" key="5">
    <source>
        <dbReference type="RuleBase" id="RU361277"/>
    </source>
</evidence>
<evidence type="ECO:0000313" key="8">
    <source>
        <dbReference type="Proteomes" id="UP000187283"/>
    </source>
</evidence>
<protein>
    <submittedName>
        <fullName evidence="7">Putative cinnamyl alcohol dehydrogenase 9</fullName>
    </submittedName>
</protein>
<evidence type="ECO:0000313" key="7">
    <source>
        <dbReference type="EMBL" id="OMJ07150.1"/>
    </source>
</evidence>
<dbReference type="Gene3D" id="3.40.50.720">
    <property type="entry name" value="NAD(P)-binding Rossmann-like Domain"/>
    <property type="match status" value="1"/>
</dbReference>
<evidence type="ECO:0000259" key="6">
    <source>
        <dbReference type="SMART" id="SM00829"/>
    </source>
</evidence>
<dbReference type="PROSITE" id="PS00065">
    <property type="entry name" value="D_2_HYDROXYACID_DH_1"/>
    <property type="match status" value="1"/>
</dbReference>
<comment type="cofactor">
    <cofactor evidence="1 5">
        <name>Zn(2+)</name>
        <dbReference type="ChEBI" id="CHEBI:29105"/>
    </cofactor>
</comment>
<proteinExistence type="inferred from homology"/>
<dbReference type="InterPro" id="IPR013154">
    <property type="entry name" value="ADH-like_N"/>
</dbReference>
<evidence type="ECO:0000256" key="2">
    <source>
        <dbReference type="ARBA" id="ARBA00022723"/>
    </source>
</evidence>
<gene>
    <name evidence="7" type="ORF">AYI70_g12383</name>
</gene>
<evidence type="ECO:0000256" key="1">
    <source>
        <dbReference type="ARBA" id="ARBA00001947"/>
    </source>
</evidence>
<name>A0A1R1WXP9_9FUNG</name>
<dbReference type="InterPro" id="IPR002328">
    <property type="entry name" value="ADH_Zn_CS"/>
</dbReference>
<feature type="domain" description="Enoyl reductase (ER)" evidence="6">
    <location>
        <begin position="16"/>
        <end position="348"/>
    </location>
</feature>
<dbReference type="PROSITE" id="PS00059">
    <property type="entry name" value="ADH_ZINC"/>
    <property type="match status" value="1"/>
</dbReference>
<dbReference type="InterPro" id="IPR036291">
    <property type="entry name" value="NAD(P)-bd_dom_sf"/>
</dbReference>
<dbReference type="Pfam" id="PF00107">
    <property type="entry name" value="ADH_zinc_N"/>
    <property type="match status" value="1"/>
</dbReference>
<dbReference type="InterPro" id="IPR020843">
    <property type="entry name" value="ER"/>
</dbReference>
<reference evidence="7 8" key="1">
    <citation type="submission" date="2017-01" db="EMBL/GenBank/DDBJ databases">
        <authorList>
            <person name="Mah S.A."/>
            <person name="Swanson W.J."/>
            <person name="Moy G.W."/>
            <person name="Vacquier V.D."/>
        </authorList>
    </citation>
    <scope>NUCLEOTIDE SEQUENCE [LARGE SCALE GENOMIC DNA]</scope>
    <source>
        <strain evidence="7 8">GSMNP</strain>
    </source>
</reference>
<dbReference type="FunFam" id="3.40.50.720:FF:000022">
    <property type="entry name" value="Cinnamyl alcohol dehydrogenase"/>
    <property type="match status" value="1"/>
</dbReference>
<dbReference type="STRING" id="133412.A0A1R1WXP9"/>
<dbReference type="InterPro" id="IPR029752">
    <property type="entry name" value="D-isomer_DH_CS1"/>
</dbReference>
<dbReference type="Pfam" id="PF08240">
    <property type="entry name" value="ADH_N"/>
    <property type="match status" value="1"/>
</dbReference>
<comment type="caution">
    <text evidence="7">The sequence shown here is derived from an EMBL/GenBank/DDBJ whole genome shotgun (WGS) entry which is preliminary data.</text>
</comment>
<sequence length="350" mass="37928">MPSTASDSIKCWASFGKNEDLKPFEYIPRPLGDNDVDIKIICCGICGSDLHTIDSDWGATKYPVVVGHEIVGNVIAKGNGVTHLNVGDVVGVGAMVYACNEPDCNACNRGFDPHCPKRVGTYNSKYSDGATSYGGYSERVLVDSNYAFKIPQNIDLAEAAPLMCAGTTVFNPMLTFGFKEGDRVGVVGIGGLGHLAIQYADKLGCIVTAFSQSENKKDQSFSLGAQKFINTNNQQDLEAAKGSLDYLIVTSSSVSNDYEVFGSWVDFTGKIILLALPPKNLVLSPFFFVKNEVFIGGSLIGGIERVKESLEFASKHNIRPLIETLPMNKVNEGVKRVRDGKARYRVVLEN</sequence>
<keyword evidence="2 5" id="KW-0479">Metal-binding</keyword>
<keyword evidence="4" id="KW-0560">Oxidoreductase</keyword>
<dbReference type="GO" id="GO:0008270">
    <property type="term" value="F:zinc ion binding"/>
    <property type="evidence" value="ECO:0007669"/>
    <property type="project" value="InterPro"/>
</dbReference>
<dbReference type="SUPFAM" id="SSF51735">
    <property type="entry name" value="NAD(P)-binding Rossmann-fold domains"/>
    <property type="match status" value="1"/>
</dbReference>
<organism evidence="7 8">
    <name type="scientific">Smittium culicis</name>
    <dbReference type="NCBI Taxonomy" id="133412"/>
    <lineage>
        <taxon>Eukaryota</taxon>
        <taxon>Fungi</taxon>
        <taxon>Fungi incertae sedis</taxon>
        <taxon>Zoopagomycota</taxon>
        <taxon>Kickxellomycotina</taxon>
        <taxon>Harpellomycetes</taxon>
        <taxon>Harpellales</taxon>
        <taxon>Legeriomycetaceae</taxon>
        <taxon>Smittium</taxon>
    </lineage>
</organism>
<comment type="similarity">
    <text evidence="5">Belongs to the zinc-containing alcohol dehydrogenase family.</text>
</comment>
<keyword evidence="8" id="KW-1185">Reference proteome</keyword>
<dbReference type="AlphaFoldDB" id="A0A1R1WXP9"/>
<evidence type="ECO:0000256" key="4">
    <source>
        <dbReference type="ARBA" id="ARBA00023002"/>
    </source>
</evidence>
<dbReference type="CDD" id="cd05283">
    <property type="entry name" value="CAD1"/>
    <property type="match status" value="1"/>
</dbReference>
<dbReference type="InterPro" id="IPR013149">
    <property type="entry name" value="ADH-like_C"/>
</dbReference>
<dbReference type="Gene3D" id="3.90.180.10">
    <property type="entry name" value="Medium-chain alcohol dehydrogenases, catalytic domain"/>
    <property type="match status" value="1"/>
</dbReference>
<dbReference type="InterPro" id="IPR011032">
    <property type="entry name" value="GroES-like_sf"/>
</dbReference>
<dbReference type="PANTHER" id="PTHR42683">
    <property type="entry name" value="ALDEHYDE REDUCTASE"/>
    <property type="match status" value="1"/>
</dbReference>
<dbReference type="SUPFAM" id="SSF50129">
    <property type="entry name" value="GroES-like"/>
    <property type="match status" value="1"/>
</dbReference>
<accession>A0A1R1WXP9</accession>